<dbReference type="InterPro" id="IPR003594">
    <property type="entry name" value="HATPase_dom"/>
</dbReference>
<dbReference type="InterPro" id="IPR003661">
    <property type="entry name" value="HisK_dim/P_dom"/>
</dbReference>
<dbReference type="InterPro" id="IPR006189">
    <property type="entry name" value="CHASE_dom"/>
</dbReference>
<evidence type="ECO:0000256" key="8">
    <source>
        <dbReference type="ARBA" id="ARBA00022989"/>
    </source>
</evidence>
<dbReference type="InterPro" id="IPR050736">
    <property type="entry name" value="Sensor_HK_Regulatory"/>
</dbReference>
<keyword evidence="10" id="KW-0472">Membrane</keyword>
<dbReference type="SMART" id="SM00388">
    <property type="entry name" value="HisKA"/>
    <property type="match status" value="1"/>
</dbReference>
<evidence type="ECO:0000256" key="3">
    <source>
        <dbReference type="ARBA" id="ARBA00012438"/>
    </source>
</evidence>
<dbReference type="CDD" id="cd16922">
    <property type="entry name" value="HATPase_EvgS-ArcB-TorS-like"/>
    <property type="match status" value="1"/>
</dbReference>
<dbReference type="Pfam" id="PF03924">
    <property type="entry name" value="CHASE"/>
    <property type="match status" value="1"/>
</dbReference>
<keyword evidence="5" id="KW-0808">Transferase</keyword>
<dbReference type="PRINTS" id="PR00344">
    <property type="entry name" value="BCTRLSENSOR"/>
</dbReference>
<evidence type="ECO:0000259" key="12">
    <source>
        <dbReference type="PROSITE" id="PS50839"/>
    </source>
</evidence>
<keyword evidence="9" id="KW-0902">Two-component regulatory system</keyword>
<gene>
    <name evidence="13" type="ORF">C1949_15230</name>
</gene>
<keyword evidence="14" id="KW-1185">Reference proteome</keyword>
<comment type="catalytic activity">
    <reaction evidence="1">
        <text>ATP + protein L-histidine = ADP + protein N-phospho-L-histidine.</text>
        <dbReference type="EC" id="2.7.13.3"/>
    </reaction>
</comment>
<evidence type="ECO:0000256" key="6">
    <source>
        <dbReference type="ARBA" id="ARBA00022692"/>
    </source>
</evidence>
<comment type="caution">
    <text evidence="13">The sequence shown here is derived from an EMBL/GenBank/DDBJ whole genome shotgun (WGS) entry which is preliminary data.</text>
</comment>
<evidence type="ECO:0000256" key="4">
    <source>
        <dbReference type="ARBA" id="ARBA00022553"/>
    </source>
</evidence>
<dbReference type="PROSITE" id="PS50839">
    <property type="entry name" value="CHASE"/>
    <property type="match status" value="1"/>
</dbReference>
<evidence type="ECO:0000313" key="14">
    <source>
        <dbReference type="Proteomes" id="UP000243451"/>
    </source>
</evidence>
<dbReference type="RefSeq" id="WP_104739325.1">
    <property type="nucleotide sequence ID" value="NZ_BMHR01000015.1"/>
</dbReference>
<keyword evidence="7" id="KW-0418">Kinase</keyword>
<keyword evidence="6" id="KW-0812">Transmembrane</keyword>
<dbReference type="EC" id="2.7.13.3" evidence="3"/>
<evidence type="ECO:0000256" key="5">
    <source>
        <dbReference type="ARBA" id="ARBA00022679"/>
    </source>
</evidence>
<comment type="subcellular location">
    <subcellularLocation>
        <location evidence="2">Membrane</location>
    </subcellularLocation>
</comment>
<dbReference type="EMBL" id="PPSK01000017">
    <property type="protein sequence ID" value="POB01865.1"/>
    <property type="molecule type" value="Genomic_DNA"/>
</dbReference>
<dbReference type="SUPFAM" id="SSF47384">
    <property type="entry name" value="Homodimeric domain of signal transducing histidine kinase"/>
    <property type="match status" value="1"/>
</dbReference>
<reference evidence="13 14" key="1">
    <citation type="submission" date="2018-01" db="EMBL/GenBank/DDBJ databases">
        <title>Draft genome of the type strain Pseudomonas oceani DSM 100277 isolated from the deep water in Okinawa trough, northwestern Pacific Ocean.</title>
        <authorList>
            <person name="Gomila M."/>
            <person name="Mulet M."/>
            <person name="Garcia-Valdes E."/>
            <person name="Lalucat J."/>
        </authorList>
    </citation>
    <scope>NUCLEOTIDE SEQUENCE [LARGE SCALE GENOMIC DNA]</scope>
    <source>
        <strain evidence="13 14">DSM 100277</strain>
    </source>
</reference>
<dbReference type="InterPro" id="IPR036097">
    <property type="entry name" value="HisK_dim/P_sf"/>
</dbReference>
<evidence type="ECO:0000256" key="9">
    <source>
        <dbReference type="ARBA" id="ARBA00023012"/>
    </source>
</evidence>
<name>A0A2P4ESA0_9GAMM</name>
<dbReference type="OrthoDB" id="7051794at2"/>
<protein>
    <recommendedName>
        <fullName evidence="3">histidine kinase</fullName>
        <ecNumber evidence="3">2.7.13.3</ecNumber>
    </recommendedName>
</protein>
<evidence type="ECO:0000256" key="1">
    <source>
        <dbReference type="ARBA" id="ARBA00000085"/>
    </source>
</evidence>
<evidence type="ECO:0000313" key="13">
    <source>
        <dbReference type="EMBL" id="POB01865.1"/>
    </source>
</evidence>
<evidence type="ECO:0000256" key="10">
    <source>
        <dbReference type="ARBA" id="ARBA00023136"/>
    </source>
</evidence>
<dbReference type="Gene3D" id="3.30.450.350">
    <property type="entry name" value="CHASE domain"/>
    <property type="match status" value="1"/>
</dbReference>
<dbReference type="SMART" id="SM00387">
    <property type="entry name" value="HATPase_c"/>
    <property type="match status" value="1"/>
</dbReference>
<dbReference type="PROSITE" id="PS50109">
    <property type="entry name" value="HIS_KIN"/>
    <property type="match status" value="1"/>
</dbReference>
<proteinExistence type="predicted"/>
<dbReference type="GO" id="GO:0000155">
    <property type="term" value="F:phosphorelay sensor kinase activity"/>
    <property type="evidence" value="ECO:0007669"/>
    <property type="project" value="InterPro"/>
</dbReference>
<dbReference type="FunFam" id="3.30.565.10:FF:000006">
    <property type="entry name" value="Sensor histidine kinase WalK"/>
    <property type="match status" value="1"/>
</dbReference>
<dbReference type="CDD" id="cd00082">
    <property type="entry name" value="HisKA"/>
    <property type="match status" value="1"/>
</dbReference>
<dbReference type="AlphaFoldDB" id="A0A2P4ESA0"/>
<dbReference type="InterPro" id="IPR036890">
    <property type="entry name" value="HATPase_C_sf"/>
</dbReference>
<evidence type="ECO:0000259" key="11">
    <source>
        <dbReference type="PROSITE" id="PS50109"/>
    </source>
</evidence>
<evidence type="ECO:0000256" key="7">
    <source>
        <dbReference type="ARBA" id="ARBA00022777"/>
    </source>
</evidence>
<dbReference type="InterPro" id="IPR005467">
    <property type="entry name" value="His_kinase_dom"/>
</dbReference>
<dbReference type="Pfam" id="PF00512">
    <property type="entry name" value="HisKA"/>
    <property type="match status" value="1"/>
</dbReference>
<dbReference type="SUPFAM" id="SSF55874">
    <property type="entry name" value="ATPase domain of HSP90 chaperone/DNA topoisomerase II/histidine kinase"/>
    <property type="match status" value="1"/>
</dbReference>
<dbReference type="InterPro" id="IPR042240">
    <property type="entry name" value="CHASE_sf"/>
</dbReference>
<dbReference type="Pfam" id="PF02518">
    <property type="entry name" value="HATPase_c"/>
    <property type="match status" value="1"/>
</dbReference>
<evidence type="ECO:0000256" key="2">
    <source>
        <dbReference type="ARBA" id="ARBA00004370"/>
    </source>
</evidence>
<keyword evidence="8" id="KW-1133">Transmembrane helix</keyword>
<dbReference type="PANTHER" id="PTHR43711:SF26">
    <property type="entry name" value="SENSOR HISTIDINE KINASE RCSC"/>
    <property type="match status" value="1"/>
</dbReference>
<organism evidence="13 14">
    <name type="scientific">Halopseudomonas oceani</name>
    <dbReference type="NCBI Taxonomy" id="1708783"/>
    <lineage>
        <taxon>Bacteria</taxon>
        <taxon>Pseudomonadati</taxon>
        <taxon>Pseudomonadota</taxon>
        <taxon>Gammaproteobacteria</taxon>
        <taxon>Pseudomonadales</taxon>
        <taxon>Pseudomonadaceae</taxon>
        <taxon>Halopseudomonas</taxon>
    </lineage>
</organism>
<dbReference type="SMART" id="SM01079">
    <property type="entry name" value="CHASE"/>
    <property type="match status" value="1"/>
</dbReference>
<dbReference type="GO" id="GO:0005886">
    <property type="term" value="C:plasma membrane"/>
    <property type="evidence" value="ECO:0007669"/>
    <property type="project" value="UniProtKB-ARBA"/>
</dbReference>
<feature type="domain" description="Histidine kinase" evidence="11">
    <location>
        <begin position="307"/>
        <end position="527"/>
    </location>
</feature>
<dbReference type="PANTHER" id="PTHR43711">
    <property type="entry name" value="TWO-COMPONENT HISTIDINE KINASE"/>
    <property type="match status" value="1"/>
</dbReference>
<accession>A0A2P4ESA0</accession>
<dbReference type="Proteomes" id="UP000243451">
    <property type="component" value="Unassembled WGS sequence"/>
</dbReference>
<dbReference type="Gene3D" id="1.10.287.130">
    <property type="match status" value="1"/>
</dbReference>
<feature type="domain" description="CHASE" evidence="12">
    <location>
        <begin position="116"/>
        <end position="196"/>
    </location>
</feature>
<keyword evidence="4" id="KW-0597">Phosphoprotein</keyword>
<sequence length="528" mass="58923">MRWPLGATVGQPFRRLAVGLLLLAVLGALIVEIMAWQLRSLEREEIENDLIIRSSDVRSALETRLRDGIYLTRGLVSFLKSQQGLRQPEALERWMASMLADATDIRNIGIAPNNRIELIYPLEGNEAALGLDYRESPQQWAAVKHMMETREPMLAGPLQLIQGSTALIYRAPVIMDGEYWGLVSTVMSADRVLGMLDTEQRWQDLRIQLQREQVGGEPIAIWGGELIDDDQPRHMMRIHLPGVIWRLVVQNREPVREASTLRLAFYAVLVLVLLLIAYVRSNGIRQQLEREAMWAENERLKTDFISTINHELRTPLTSILGTLGLLDGGATGVLPDKAHGMVSVARRNAEHLLRLINDLLDIDKLVAGQLMLDMQPHRLDSLLQAAMEENHGFASRQQISWVYDNPHPEAWVRVDATRFRQVLDNLLSNAVKFSPVGATVSISVYAEDGGGSWCVAVADQGEGIAPEFQPRVFERFTQADGSSRRKTGGTGLGLAIARGLIQQMGGEIDFVSSSQGTCFTLHIPKLVN</sequence>
<dbReference type="Gene3D" id="3.30.565.10">
    <property type="entry name" value="Histidine kinase-like ATPase, C-terminal domain"/>
    <property type="match status" value="1"/>
</dbReference>
<dbReference type="InterPro" id="IPR004358">
    <property type="entry name" value="Sig_transdc_His_kin-like_C"/>
</dbReference>